<dbReference type="PANTHER" id="PTHR43124:SF3">
    <property type="entry name" value="CHLORAMPHENICOL EFFLUX PUMP RV0191"/>
    <property type="match status" value="1"/>
</dbReference>
<dbReference type="Gene3D" id="1.20.1250.20">
    <property type="entry name" value="MFS general substrate transporter like domains"/>
    <property type="match status" value="1"/>
</dbReference>
<feature type="compositionally biased region" description="Basic and acidic residues" evidence="6">
    <location>
        <begin position="467"/>
        <end position="489"/>
    </location>
</feature>
<accession>A0ABM7M3K0</accession>
<feature type="transmembrane region" description="Helical" evidence="7">
    <location>
        <begin position="267"/>
        <end position="284"/>
    </location>
</feature>
<evidence type="ECO:0000256" key="6">
    <source>
        <dbReference type="SAM" id="MobiDB-lite"/>
    </source>
</evidence>
<gene>
    <name evidence="9" type="ORF">Aiant_68710</name>
</gene>
<feature type="transmembrane region" description="Helical" evidence="7">
    <location>
        <begin position="354"/>
        <end position="376"/>
    </location>
</feature>
<evidence type="ECO:0000256" key="3">
    <source>
        <dbReference type="ARBA" id="ARBA00022692"/>
    </source>
</evidence>
<dbReference type="InterPro" id="IPR036259">
    <property type="entry name" value="MFS_trans_sf"/>
</dbReference>
<feature type="transmembrane region" description="Helical" evidence="7">
    <location>
        <begin position="290"/>
        <end position="314"/>
    </location>
</feature>
<dbReference type="Pfam" id="PF07690">
    <property type="entry name" value="MFS_1"/>
    <property type="match status" value="1"/>
</dbReference>
<comment type="subcellular location">
    <subcellularLocation>
        <location evidence="1">Cell membrane</location>
        <topology evidence="1">Multi-pass membrane protein</topology>
    </subcellularLocation>
</comment>
<dbReference type="SUPFAM" id="SSF103473">
    <property type="entry name" value="MFS general substrate transporter"/>
    <property type="match status" value="1"/>
</dbReference>
<sequence>MRSWITVGALALSTFLYVTLENLPIGLLPQMAAGLGVSASAAGQLVTAYGLIVVVSTIPLTRVTHRFRRRRLLAFLLAIAVAGTLVSAFAPGYPLVLGGRVAVAMSQAVFWAVVTPAAASLVRPARRGRAMSILYGGSSAAPLLGVPAGIWLGQQTTWRIAFVALAALGLIALAVVAALMPDLPPGSSDADRGSDPDPARFRVLLVTVALLVTGAFTAFTYVSEFLTEVTGVDPAAVGPALFARGVAGLAGVLFAGWVAGRYAWPGVLTLIGVQAVALAGQYLFGDDTVMAIVAMSLAGAALSASTVLFAALILRLAPGRTDAASAGVSTAFNVGITAGAAASSALVGGTGAQGPVLVGAAVTVIALLAALAGTALTHRPRVPADSGRPHGLLSQVSESRVSRRMTSAARERNRNSTPAAGRRMASVRTEQDQNSTSIADGRAASATRERNQTSTPAADGRTASVNTERDQNSTSIADRRTASATRERNQTSTPAADGRTASANPERDQNSTPTADRLTASATTEQDQNSTPTADRLTASAATEREQSLTPVAGRRSGG</sequence>
<reference evidence="9 10" key="1">
    <citation type="submission" date="2020-08" db="EMBL/GenBank/DDBJ databases">
        <title>Whole genome shotgun sequence of Actinoplanes ianthinogenes NBRC 13996.</title>
        <authorList>
            <person name="Komaki H."/>
            <person name="Tamura T."/>
        </authorList>
    </citation>
    <scope>NUCLEOTIDE SEQUENCE [LARGE SCALE GENOMIC DNA]</scope>
    <source>
        <strain evidence="9 10">NBRC 13996</strain>
    </source>
</reference>
<evidence type="ECO:0000256" key="1">
    <source>
        <dbReference type="ARBA" id="ARBA00004651"/>
    </source>
</evidence>
<dbReference type="EMBL" id="AP023356">
    <property type="protein sequence ID" value="BCJ46214.1"/>
    <property type="molecule type" value="Genomic_DNA"/>
</dbReference>
<protein>
    <recommendedName>
        <fullName evidence="8">Major facilitator superfamily (MFS) profile domain-containing protein</fullName>
    </recommendedName>
</protein>
<feature type="transmembrane region" description="Helical" evidence="7">
    <location>
        <begin position="241"/>
        <end position="260"/>
    </location>
</feature>
<dbReference type="InterPro" id="IPR020846">
    <property type="entry name" value="MFS_dom"/>
</dbReference>
<keyword evidence="5 7" id="KW-0472">Membrane</keyword>
<evidence type="ECO:0000256" key="4">
    <source>
        <dbReference type="ARBA" id="ARBA00022989"/>
    </source>
</evidence>
<evidence type="ECO:0000256" key="5">
    <source>
        <dbReference type="ARBA" id="ARBA00023136"/>
    </source>
</evidence>
<feature type="transmembrane region" description="Helical" evidence="7">
    <location>
        <begin position="36"/>
        <end position="60"/>
    </location>
</feature>
<feature type="domain" description="Major facilitator superfamily (MFS) profile" evidence="8">
    <location>
        <begin position="6"/>
        <end position="378"/>
    </location>
</feature>
<dbReference type="InterPro" id="IPR050189">
    <property type="entry name" value="MFS_Efflux_Transporters"/>
</dbReference>
<dbReference type="CDD" id="cd17324">
    <property type="entry name" value="MFS_NepI_like"/>
    <property type="match status" value="1"/>
</dbReference>
<name>A0ABM7M3K0_9ACTN</name>
<dbReference type="PANTHER" id="PTHR43124">
    <property type="entry name" value="PURINE EFFLUX PUMP PBUE"/>
    <property type="match status" value="1"/>
</dbReference>
<evidence type="ECO:0000313" key="10">
    <source>
        <dbReference type="Proteomes" id="UP000676967"/>
    </source>
</evidence>
<evidence type="ECO:0000256" key="2">
    <source>
        <dbReference type="ARBA" id="ARBA00022475"/>
    </source>
</evidence>
<keyword evidence="10" id="KW-1185">Reference proteome</keyword>
<feature type="transmembrane region" description="Helical" evidence="7">
    <location>
        <begin position="102"/>
        <end position="121"/>
    </location>
</feature>
<proteinExistence type="predicted"/>
<feature type="transmembrane region" description="Helical" evidence="7">
    <location>
        <begin position="201"/>
        <end position="221"/>
    </location>
</feature>
<keyword evidence="3 7" id="KW-0812">Transmembrane</keyword>
<feature type="region of interest" description="Disordered" evidence="6">
    <location>
        <begin position="379"/>
        <end position="559"/>
    </location>
</feature>
<keyword evidence="2" id="KW-1003">Cell membrane</keyword>
<feature type="transmembrane region" description="Helical" evidence="7">
    <location>
        <begin position="72"/>
        <end position="90"/>
    </location>
</feature>
<feature type="transmembrane region" description="Helical" evidence="7">
    <location>
        <begin position="326"/>
        <end position="348"/>
    </location>
</feature>
<evidence type="ECO:0000259" key="8">
    <source>
        <dbReference type="PROSITE" id="PS50850"/>
    </source>
</evidence>
<keyword evidence="4 7" id="KW-1133">Transmembrane helix</keyword>
<feature type="compositionally biased region" description="Polar residues" evidence="6">
    <location>
        <begin position="510"/>
        <end position="533"/>
    </location>
</feature>
<evidence type="ECO:0000256" key="7">
    <source>
        <dbReference type="SAM" id="Phobius"/>
    </source>
</evidence>
<feature type="transmembrane region" description="Helical" evidence="7">
    <location>
        <begin position="133"/>
        <end position="152"/>
    </location>
</feature>
<dbReference type="PROSITE" id="PS50850">
    <property type="entry name" value="MFS"/>
    <property type="match status" value="1"/>
</dbReference>
<evidence type="ECO:0000313" key="9">
    <source>
        <dbReference type="EMBL" id="BCJ46214.1"/>
    </source>
</evidence>
<organism evidence="9 10">
    <name type="scientific">Actinoplanes ianthinogenes</name>
    <dbReference type="NCBI Taxonomy" id="122358"/>
    <lineage>
        <taxon>Bacteria</taxon>
        <taxon>Bacillati</taxon>
        <taxon>Actinomycetota</taxon>
        <taxon>Actinomycetes</taxon>
        <taxon>Micromonosporales</taxon>
        <taxon>Micromonosporaceae</taxon>
        <taxon>Actinoplanes</taxon>
    </lineage>
</organism>
<dbReference type="InterPro" id="IPR011701">
    <property type="entry name" value="MFS"/>
</dbReference>
<feature type="transmembrane region" description="Helical" evidence="7">
    <location>
        <begin position="158"/>
        <end position="180"/>
    </location>
</feature>
<dbReference type="Proteomes" id="UP000676967">
    <property type="component" value="Chromosome"/>
</dbReference>